<keyword evidence="4" id="KW-1185">Reference proteome</keyword>
<sequence>MTRLASKLKSLIRAGGPMPVSAYMNACLHDPEHGYYATRPGIGRDFITAPEISQVFGEMLGLWALHEWQALGSPERFSLVEAGAGRGTMMDDIMRAVRQANGGQGFDVAINEASPVYSAAQKERLSDLHPSFLGAFQSIGEAPFILIANEWLDCLPARQFVQSDGDWHEKVVGLDDQGDLAIGIATDKANAPAFEMRDGATSFEVQPALETLVDVLKDAFSVVPGRALFIDYGVSEGAPGDTLRAFQRGLQVGPLALPGSSDLTVDVDFGRLRRLAEKAGLSVHGPVEQGPFLMGLGVEARMHALIRANQGRAEEIYKGVTRLVDPAEMGRRFKVICLSAPGLAAPVGF</sequence>
<reference evidence="4" key="1">
    <citation type="journal article" date="2019" name="Int. J. Syst. Evol. Microbiol.">
        <title>The Global Catalogue of Microorganisms (GCM) 10K type strain sequencing project: providing services to taxonomists for standard genome sequencing and annotation.</title>
        <authorList>
            <consortium name="The Broad Institute Genomics Platform"/>
            <consortium name="The Broad Institute Genome Sequencing Center for Infectious Disease"/>
            <person name="Wu L."/>
            <person name="Ma J."/>
        </authorList>
    </citation>
    <scope>NUCLEOTIDE SEQUENCE [LARGE SCALE GENOMIC DNA]</scope>
    <source>
        <strain evidence="4">CGMCC 1.15928</strain>
    </source>
</reference>
<dbReference type="EMBL" id="BMKF01000002">
    <property type="protein sequence ID" value="GGB78311.1"/>
    <property type="molecule type" value="Genomic_DNA"/>
</dbReference>
<dbReference type="InterPro" id="IPR029063">
    <property type="entry name" value="SAM-dependent_MTases_sf"/>
</dbReference>
<dbReference type="Pfam" id="PF02636">
    <property type="entry name" value="Methyltransf_28"/>
    <property type="match status" value="1"/>
</dbReference>
<dbReference type="InterPro" id="IPR003788">
    <property type="entry name" value="NDUFAF7"/>
</dbReference>
<comment type="caution">
    <text evidence="3">The sequence shown here is derived from an EMBL/GenBank/DDBJ whole genome shotgun (WGS) entry which is preliminary data.</text>
</comment>
<name>A0ABQ1JYI2_9PROT</name>
<dbReference type="Gene3D" id="3.40.50.12710">
    <property type="match status" value="1"/>
</dbReference>
<dbReference type="PANTHER" id="PTHR12049">
    <property type="entry name" value="PROTEIN ARGININE METHYLTRANSFERASE NDUFAF7, MITOCHONDRIAL"/>
    <property type="match status" value="1"/>
</dbReference>
<keyword evidence="1" id="KW-0489">Methyltransferase</keyword>
<dbReference type="Proteomes" id="UP000628854">
    <property type="component" value="Unassembled WGS sequence"/>
</dbReference>
<dbReference type="InterPro" id="IPR038375">
    <property type="entry name" value="NDUFAF7_sf"/>
</dbReference>
<accession>A0ABQ1JYI2</accession>
<protein>
    <submittedName>
        <fullName evidence="3">TetR family transcriptional regulator</fullName>
    </submittedName>
</protein>
<evidence type="ECO:0000256" key="1">
    <source>
        <dbReference type="ARBA" id="ARBA00022603"/>
    </source>
</evidence>
<keyword evidence="2" id="KW-0808">Transferase</keyword>
<gene>
    <name evidence="3" type="ORF">GCM10011503_28910</name>
</gene>
<dbReference type="PANTHER" id="PTHR12049:SF7">
    <property type="entry name" value="PROTEIN ARGININE METHYLTRANSFERASE NDUFAF7, MITOCHONDRIAL"/>
    <property type="match status" value="1"/>
</dbReference>
<dbReference type="SUPFAM" id="SSF53335">
    <property type="entry name" value="S-adenosyl-L-methionine-dependent methyltransferases"/>
    <property type="match status" value="1"/>
</dbReference>
<dbReference type="RefSeq" id="WP_084393242.1">
    <property type="nucleotide sequence ID" value="NZ_BMKF01000002.1"/>
</dbReference>
<organism evidence="3 4">
    <name type="scientific">Henriciella pelagia</name>
    <dbReference type="NCBI Taxonomy" id="1977912"/>
    <lineage>
        <taxon>Bacteria</taxon>
        <taxon>Pseudomonadati</taxon>
        <taxon>Pseudomonadota</taxon>
        <taxon>Alphaproteobacteria</taxon>
        <taxon>Hyphomonadales</taxon>
        <taxon>Hyphomonadaceae</taxon>
        <taxon>Henriciella</taxon>
    </lineage>
</organism>
<evidence type="ECO:0000313" key="3">
    <source>
        <dbReference type="EMBL" id="GGB78311.1"/>
    </source>
</evidence>
<evidence type="ECO:0000313" key="4">
    <source>
        <dbReference type="Proteomes" id="UP000628854"/>
    </source>
</evidence>
<evidence type="ECO:0000256" key="2">
    <source>
        <dbReference type="ARBA" id="ARBA00022679"/>
    </source>
</evidence>
<proteinExistence type="predicted"/>